<keyword evidence="1" id="KW-0175">Coiled coil</keyword>
<dbReference type="EMBL" id="CP031146">
    <property type="protein sequence ID" value="AXM96197.1"/>
    <property type="molecule type" value="Genomic_DNA"/>
</dbReference>
<dbReference type="AlphaFoldDB" id="A0AAD0QXG8"/>
<protein>
    <recommendedName>
        <fullName evidence="5">Binary cytotoxin component</fullName>
    </recommendedName>
</protein>
<dbReference type="RefSeq" id="WP_016395650.1">
    <property type="nucleotide sequence ID" value="NZ_BSOM01000048.1"/>
</dbReference>
<proteinExistence type="predicted"/>
<evidence type="ECO:0000313" key="3">
    <source>
        <dbReference type="EMBL" id="AXM96197.1"/>
    </source>
</evidence>
<dbReference type="Gene3D" id="1.20.1170.10">
    <property type="match status" value="1"/>
</dbReference>
<evidence type="ECO:0000256" key="1">
    <source>
        <dbReference type="SAM" id="Coils"/>
    </source>
</evidence>
<keyword evidence="2" id="KW-0812">Transmembrane</keyword>
<evidence type="ECO:0000313" key="4">
    <source>
        <dbReference type="Proteomes" id="UP000256503"/>
    </source>
</evidence>
<keyword evidence="2" id="KW-0472">Membrane</keyword>
<accession>A0AAD0QXG8</accession>
<name>A0AAD0QXG8_PSEDL</name>
<gene>
    <name evidence="3" type="ORF">DVB73_10605</name>
</gene>
<dbReference type="Proteomes" id="UP000256503">
    <property type="component" value="Chromosome"/>
</dbReference>
<reference evidence="3 4" key="1">
    <citation type="submission" date="2018-07" db="EMBL/GenBank/DDBJ databases">
        <title>Complete genome sequence of a Pseudomonas plecoglossicida strain pathogenic to the marine fish, Larimichthys crocea.</title>
        <authorList>
            <person name="Tao Z."/>
        </authorList>
    </citation>
    <scope>NUCLEOTIDE SEQUENCE [LARGE SCALE GENOMIC DNA]</scope>
    <source>
        <strain evidence="3 4">XSDHY-P</strain>
    </source>
</reference>
<sequence>MSAEHVNYEALSEQAASLPGDLVSAMAERDGPNEGGLTLTREHIITINQYVNHVFALPSELENIERWLGYKKIADPELMPSKWEALFQLLRTHAGQWSALSDNSKKLSSELASTAVSIDASGKVITEECKRIKALGNEVATWEKVALETPVALSSDDKRTVTQLVEYMEVLREDVVRYASRVDSVKSQTSEWRNEIKFKLIPELAQKNNALERELASGETQQLRKDLADLDEEIATLRKEYDNYIKGVIGSAAAGPIGLLVGGAIYGAKAEKARKERKKREDERKAVARKLEARVKMEGSLRQLDQFVDDLDFRLASVLTAAAHLQTAWDTVDSYIVASIDKLGKLTDNQSLARFMIYFRQFLGQWSSIEKTSRQLTVIFDEAAAAK</sequence>
<evidence type="ECO:0000256" key="2">
    <source>
        <dbReference type="SAM" id="Phobius"/>
    </source>
</evidence>
<dbReference type="NCBIfam" id="NF033928">
    <property type="entry name" value="alph_xenorhab_A"/>
    <property type="match status" value="1"/>
</dbReference>
<evidence type="ECO:0008006" key="5">
    <source>
        <dbReference type="Google" id="ProtNLM"/>
    </source>
</evidence>
<feature type="coiled-coil region" evidence="1">
    <location>
        <begin position="201"/>
        <end position="290"/>
    </location>
</feature>
<dbReference type="CDD" id="cd22657">
    <property type="entry name" value="ClyA_XaxA-like"/>
    <property type="match status" value="1"/>
</dbReference>
<keyword evidence="2" id="KW-1133">Transmembrane helix</keyword>
<dbReference type="SUPFAM" id="SSF58100">
    <property type="entry name" value="Bacterial hemolysins"/>
    <property type="match status" value="1"/>
</dbReference>
<feature type="transmembrane region" description="Helical" evidence="2">
    <location>
        <begin position="248"/>
        <end position="268"/>
    </location>
</feature>
<organism evidence="3 4">
    <name type="scientific">Pseudomonas plecoglossicida</name>
    <dbReference type="NCBI Taxonomy" id="70775"/>
    <lineage>
        <taxon>Bacteria</taxon>
        <taxon>Pseudomonadati</taxon>
        <taxon>Pseudomonadota</taxon>
        <taxon>Gammaproteobacteria</taxon>
        <taxon>Pseudomonadales</taxon>
        <taxon>Pseudomonadaceae</taxon>
        <taxon>Pseudomonas</taxon>
    </lineage>
</organism>
<dbReference type="GeneID" id="49613868"/>